<accession>A0A8J2ZEX0</accession>
<evidence type="ECO:0000259" key="1">
    <source>
        <dbReference type="Pfam" id="PF00182"/>
    </source>
</evidence>
<dbReference type="Proteomes" id="UP000597507">
    <property type="component" value="Unassembled WGS sequence"/>
</dbReference>
<dbReference type="Pfam" id="PF00182">
    <property type="entry name" value="Glyco_hydro_19"/>
    <property type="match status" value="1"/>
</dbReference>
<dbReference type="Gene3D" id="1.10.101.10">
    <property type="entry name" value="PGBD-like superfamily/PGBD"/>
    <property type="match status" value="1"/>
</dbReference>
<evidence type="ECO:0008006" key="5">
    <source>
        <dbReference type="Google" id="ProtNLM"/>
    </source>
</evidence>
<reference evidence="3 4" key="1">
    <citation type="journal article" date="2014" name="Int. J. Syst. Evol. Microbiol.">
        <title>Complete genome sequence of Corynebacterium casei LMG S-19264T (=DSM 44701T), isolated from a smear-ripened cheese.</title>
        <authorList>
            <consortium name="US DOE Joint Genome Institute (JGI-PGF)"/>
            <person name="Walter F."/>
            <person name="Albersmeier A."/>
            <person name="Kalinowski J."/>
            <person name="Ruckert C."/>
        </authorList>
    </citation>
    <scope>NUCLEOTIDE SEQUENCE [LARGE SCALE GENOMIC DNA]</scope>
    <source>
        <strain evidence="3 4">CGMCC 1.16330</strain>
    </source>
</reference>
<evidence type="ECO:0000313" key="3">
    <source>
        <dbReference type="EMBL" id="GGG50870.1"/>
    </source>
</evidence>
<sequence length="275" mass="30227">MWSRDLVRSLYPRAAEAHVASFARQAEALLARFEIGHAPNRLHFFLAQIGHESAGLTVTVENLNYRAERILQIWPGRFTSLEAARACAGNPERLANTVYSDRMGNGPFESGDGWRYRGRGYLQLTGRDGYRNVGRIAGLDLVERPDLAAAPDHALLVACAFWEWKGLNRLCDGGDYVAVTRRINGGTVGLADRRAWLDKVRRTFAEPDAEPQPTAEEAVAVQRALQDKGYVEVGAADGIVGRRTIAAITRFRQEHGLPPGLIDEALRVALGIVAA</sequence>
<proteinExistence type="predicted"/>
<dbReference type="Pfam" id="PF01471">
    <property type="entry name" value="PG_binding_1"/>
    <property type="match status" value="1"/>
</dbReference>
<dbReference type="SUPFAM" id="SSF53955">
    <property type="entry name" value="Lysozyme-like"/>
    <property type="match status" value="1"/>
</dbReference>
<evidence type="ECO:0000313" key="4">
    <source>
        <dbReference type="Proteomes" id="UP000597507"/>
    </source>
</evidence>
<evidence type="ECO:0000259" key="2">
    <source>
        <dbReference type="Pfam" id="PF01471"/>
    </source>
</evidence>
<dbReference type="InterPro" id="IPR036366">
    <property type="entry name" value="PGBDSf"/>
</dbReference>
<dbReference type="InterPro" id="IPR023346">
    <property type="entry name" value="Lysozyme-like_dom_sf"/>
</dbReference>
<dbReference type="GO" id="GO:0016998">
    <property type="term" value="P:cell wall macromolecule catabolic process"/>
    <property type="evidence" value="ECO:0007669"/>
    <property type="project" value="InterPro"/>
</dbReference>
<feature type="domain" description="Glycoside hydrolase family 19 catalytic" evidence="1">
    <location>
        <begin position="97"/>
        <end position="165"/>
    </location>
</feature>
<feature type="domain" description="Peptidoglycan binding-like" evidence="2">
    <location>
        <begin position="216"/>
        <end position="267"/>
    </location>
</feature>
<dbReference type="RefSeq" id="WP_188903996.1">
    <property type="nucleotide sequence ID" value="NZ_BMKS01000023.1"/>
</dbReference>
<dbReference type="InterPro" id="IPR052354">
    <property type="entry name" value="Cell_Wall_Dynamics_Protein"/>
</dbReference>
<protein>
    <recommendedName>
        <fullName evidence="5">Chitinase</fullName>
    </recommendedName>
</protein>
<dbReference type="EMBL" id="BMKS01000023">
    <property type="protein sequence ID" value="GGG50870.1"/>
    <property type="molecule type" value="Genomic_DNA"/>
</dbReference>
<dbReference type="GO" id="GO:0004568">
    <property type="term" value="F:chitinase activity"/>
    <property type="evidence" value="ECO:0007669"/>
    <property type="project" value="InterPro"/>
</dbReference>
<dbReference type="Gene3D" id="1.10.530.10">
    <property type="match status" value="1"/>
</dbReference>
<dbReference type="PANTHER" id="PTHR34408">
    <property type="entry name" value="FAMILY PROTEIN, PUTATIVE-RELATED"/>
    <property type="match status" value="1"/>
</dbReference>
<keyword evidence="4" id="KW-1185">Reference proteome</keyword>
<organism evidence="3 4">
    <name type="scientific">Caldovatus sediminis</name>
    <dbReference type="NCBI Taxonomy" id="2041189"/>
    <lineage>
        <taxon>Bacteria</taxon>
        <taxon>Pseudomonadati</taxon>
        <taxon>Pseudomonadota</taxon>
        <taxon>Alphaproteobacteria</taxon>
        <taxon>Acetobacterales</taxon>
        <taxon>Roseomonadaceae</taxon>
        <taxon>Caldovatus</taxon>
    </lineage>
</organism>
<dbReference type="GO" id="GO:0006032">
    <property type="term" value="P:chitin catabolic process"/>
    <property type="evidence" value="ECO:0007669"/>
    <property type="project" value="InterPro"/>
</dbReference>
<dbReference type="AlphaFoldDB" id="A0A8J2ZEX0"/>
<name>A0A8J2ZEX0_9PROT</name>
<dbReference type="InterPro" id="IPR000726">
    <property type="entry name" value="Glyco_hydro_19_cat"/>
</dbReference>
<comment type="caution">
    <text evidence="3">The sequence shown here is derived from an EMBL/GenBank/DDBJ whole genome shotgun (WGS) entry which is preliminary data.</text>
</comment>
<dbReference type="InterPro" id="IPR002477">
    <property type="entry name" value="Peptidoglycan-bd-like"/>
</dbReference>
<dbReference type="PANTHER" id="PTHR34408:SF1">
    <property type="entry name" value="GLYCOSYL HYDROLASE FAMILY 19 DOMAIN-CONTAINING PROTEIN HI_1415"/>
    <property type="match status" value="1"/>
</dbReference>
<gene>
    <name evidence="3" type="ORF">GCM10010964_42710</name>
</gene>
<dbReference type="InterPro" id="IPR036365">
    <property type="entry name" value="PGBD-like_sf"/>
</dbReference>
<dbReference type="SUPFAM" id="SSF47090">
    <property type="entry name" value="PGBD-like"/>
    <property type="match status" value="1"/>
</dbReference>